<reference evidence="1" key="2">
    <citation type="journal article" date="2015" name="Fish Shellfish Immunol.">
        <title>Early steps in the European eel (Anguilla anguilla)-Vibrio vulnificus interaction in the gills: Role of the RtxA13 toxin.</title>
        <authorList>
            <person name="Callol A."/>
            <person name="Pajuelo D."/>
            <person name="Ebbesson L."/>
            <person name="Teles M."/>
            <person name="MacKenzie S."/>
            <person name="Amaro C."/>
        </authorList>
    </citation>
    <scope>NUCLEOTIDE SEQUENCE</scope>
</reference>
<protein>
    <submittedName>
        <fullName evidence="1">Uncharacterized protein</fullName>
    </submittedName>
</protein>
<sequence>MSFEKVWFSESILAGIVFCHQNRGVPRKCSSSHNYDASELLQQTTCILPLCVYRMQSKD</sequence>
<evidence type="ECO:0000313" key="1">
    <source>
        <dbReference type="EMBL" id="JAH35883.1"/>
    </source>
</evidence>
<name>A0A0E9S5S7_ANGAN</name>
<accession>A0A0E9S5S7</accession>
<reference evidence="1" key="1">
    <citation type="submission" date="2014-11" db="EMBL/GenBank/DDBJ databases">
        <authorList>
            <person name="Amaro Gonzalez C."/>
        </authorList>
    </citation>
    <scope>NUCLEOTIDE SEQUENCE</scope>
</reference>
<proteinExistence type="predicted"/>
<dbReference type="EMBL" id="GBXM01072694">
    <property type="protein sequence ID" value="JAH35883.1"/>
    <property type="molecule type" value="Transcribed_RNA"/>
</dbReference>
<organism evidence="1">
    <name type="scientific">Anguilla anguilla</name>
    <name type="common">European freshwater eel</name>
    <name type="synonym">Muraena anguilla</name>
    <dbReference type="NCBI Taxonomy" id="7936"/>
    <lineage>
        <taxon>Eukaryota</taxon>
        <taxon>Metazoa</taxon>
        <taxon>Chordata</taxon>
        <taxon>Craniata</taxon>
        <taxon>Vertebrata</taxon>
        <taxon>Euteleostomi</taxon>
        <taxon>Actinopterygii</taxon>
        <taxon>Neopterygii</taxon>
        <taxon>Teleostei</taxon>
        <taxon>Anguilliformes</taxon>
        <taxon>Anguillidae</taxon>
        <taxon>Anguilla</taxon>
    </lineage>
</organism>
<dbReference type="AlphaFoldDB" id="A0A0E9S5S7"/>